<evidence type="ECO:0000256" key="3">
    <source>
        <dbReference type="ARBA" id="ARBA00023136"/>
    </source>
</evidence>
<keyword evidence="5" id="KW-0812">Transmembrane</keyword>
<evidence type="ECO:0000256" key="6">
    <source>
        <dbReference type="SAM" id="SignalP"/>
    </source>
</evidence>
<dbReference type="GO" id="GO:0016020">
    <property type="term" value="C:membrane"/>
    <property type="evidence" value="ECO:0007669"/>
    <property type="project" value="UniProtKB-SubCell"/>
</dbReference>
<sequence length="805" mass="92318">MASLLARHFASPYQLFFLFLLVFLVHNHVKAREVIHMEKRDVSTSKYEYSKSQTRFKRSVDNKCQEQEEKFLQDLKNNKSIHEEFVFRNESNVNIMLTWADDGVILVAMTSPREMKASSNLYRSDTLGGNFKEISSLLENDIIRKRNGLQHHKSNVKKIYVITYSNLFITEDGGKSFTKAPLLFDLDGSLVFNDISENHILTRESEKKQLHISSDGGRHWKPIASNVNLFFWSTSKHDKNYTVYISEKNNSYTSTYYKGDVYTLKKSSGDYKVWKSLLHEVVSFGIQGDFIYATTLTRDGKERRMQISSDGGITWNEAQLETITHDRFFSILDMSEGLIFMHVDDPGDTGHGTLYTSGQDGIIYSKSLERHFYPSLYEVTDFYKIKSMLGVYFASRIQPDMSISTVITFDRGGIWQEIEPPEGVPCADKTKSCHLHVHNVFSKKQHVNVEVPLSTPSAVGLILVHGHVANTLQTTEPDVFVSSDGGYKWHKALDKAHHYQIADSGGLLVAVPSEKFPKYIRFSTDEGHCWHDYKFTNENITFTGLLTEPGSQSMSVSIWGFRQSDNKWKVHIIDFRNVIHQKCQESDYKLWLAHSSRWKNTEENTGCLLGLKTSFYRLRPESWCYNGQNHINKNETKVCPCTRSDYQCDYGYEADMNQNCKRGVPVGRDIDICIRGHEEKIVSEGYRKIPGDKCSCENSKCFKPNTKKIDLGVVCHSRIQLIYLPLSESAANYVVAAIVVVILVLVLAMSIFFIHKLCLLRRHKVVYRYSLLNQPEDEIESQVESALSSQKLTFGDYSDDEELLQ</sequence>
<dbReference type="SMART" id="SM00602">
    <property type="entry name" value="VPS10"/>
    <property type="match status" value="1"/>
</dbReference>
<dbReference type="SUPFAM" id="SSF110296">
    <property type="entry name" value="Oligoxyloglucan reducing end-specific cellobiohydrolase"/>
    <property type="match status" value="1"/>
</dbReference>
<feature type="chain" id="PRO_5005584245" description="VPS10 domain-containing protein" evidence="6">
    <location>
        <begin position="32"/>
        <end position="805"/>
    </location>
</feature>
<keyword evidence="4" id="KW-0325">Glycoprotein</keyword>
<dbReference type="AlphaFoldDB" id="A0A0L8I817"/>
<reference evidence="8" key="1">
    <citation type="submission" date="2015-07" db="EMBL/GenBank/DDBJ databases">
        <title>MeaNS - Measles Nucleotide Surveillance Program.</title>
        <authorList>
            <person name="Tran T."/>
            <person name="Druce J."/>
        </authorList>
    </citation>
    <scope>NUCLEOTIDE SEQUENCE</scope>
    <source>
        <strain evidence="8">UCB-OBI-ISO-001</strain>
        <tissue evidence="8">Gonad</tissue>
    </source>
</reference>
<keyword evidence="5" id="KW-1133">Transmembrane helix</keyword>
<feature type="signal peptide" evidence="6">
    <location>
        <begin position="1"/>
        <end position="31"/>
    </location>
</feature>
<evidence type="ECO:0000256" key="1">
    <source>
        <dbReference type="ARBA" id="ARBA00004370"/>
    </source>
</evidence>
<feature type="domain" description="VPS10" evidence="7">
    <location>
        <begin position="110"/>
        <end position="710"/>
    </location>
</feature>
<proteinExistence type="predicted"/>
<accession>A0A0L8I817</accession>
<dbReference type="InterPro" id="IPR050310">
    <property type="entry name" value="VPS10-sortilin"/>
</dbReference>
<dbReference type="GO" id="GO:0005794">
    <property type="term" value="C:Golgi apparatus"/>
    <property type="evidence" value="ECO:0007669"/>
    <property type="project" value="TreeGrafter"/>
</dbReference>
<dbReference type="GO" id="GO:0005829">
    <property type="term" value="C:cytosol"/>
    <property type="evidence" value="ECO:0007669"/>
    <property type="project" value="GOC"/>
</dbReference>
<dbReference type="KEGG" id="obi:106881454"/>
<keyword evidence="6" id="KW-0732">Signal</keyword>
<dbReference type="OrthoDB" id="443634at2759"/>
<dbReference type="OMA" id="DCNEGDY"/>
<evidence type="ECO:0000256" key="4">
    <source>
        <dbReference type="ARBA" id="ARBA00023180"/>
    </source>
</evidence>
<evidence type="ECO:0000256" key="2">
    <source>
        <dbReference type="ARBA" id="ARBA00022737"/>
    </source>
</evidence>
<comment type="subcellular location">
    <subcellularLocation>
        <location evidence="1">Membrane</location>
    </subcellularLocation>
</comment>
<dbReference type="InterPro" id="IPR031777">
    <property type="entry name" value="Sortilin_C"/>
</dbReference>
<dbReference type="GO" id="GO:0006897">
    <property type="term" value="P:endocytosis"/>
    <property type="evidence" value="ECO:0007669"/>
    <property type="project" value="TreeGrafter"/>
</dbReference>
<dbReference type="PANTHER" id="PTHR12106:SF23">
    <property type="entry name" value="SORTILIN"/>
    <property type="match status" value="1"/>
</dbReference>
<dbReference type="InterPro" id="IPR015943">
    <property type="entry name" value="WD40/YVTN_repeat-like_dom_sf"/>
</dbReference>
<keyword evidence="2" id="KW-0677">Repeat</keyword>
<dbReference type="InterPro" id="IPR031778">
    <property type="entry name" value="Sortilin_N"/>
</dbReference>
<feature type="transmembrane region" description="Helical" evidence="5">
    <location>
        <begin position="733"/>
        <end position="754"/>
    </location>
</feature>
<gene>
    <name evidence="8" type="ORF">OCBIM_22028889mg</name>
</gene>
<keyword evidence="3 5" id="KW-0472">Membrane</keyword>
<dbReference type="GO" id="GO:0006895">
    <property type="term" value="P:Golgi to endosome transport"/>
    <property type="evidence" value="ECO:0007669"/>
    <property type="project" value="TreeGrafter"/>
</dbReference>
<evidence type="ECO:0000259" key="7">
    <source>
        <dbReference type="SMART" id="SM00602"/>
    </source>
</evidence>
<dbReference type="GO" id="GO:0016050">
    <property type="term" value="P:vesicle organization"/>
    <property type="evidence" value="ECO:0007669"/>
    <property type="project" value="TreeGrafter"/>
</dbReference>
<dbReference type="Pfam" id="PF15902">
    <property type="entry name" value="Sortilin-Vps10"/>
    <property type="match status" value="1"/>
</dbReference>
<organism evidence="8">
    <name type="scientific">Octopus bimaculoides</name>
    <name type="common">California two-spotted octopus</name>
    <dbReference type="NCBI Taxonomy" id="37653"/>
    <lineage>
        <taxon>Eukaryota</taxon>
        <taxon>Metazoa</taxon>
        <taxon>Spiralia</taxon>
        <taxon>Lophotrochozoa</taxon>
        <taxon>Mollusca</taxon>
        <taxon>Cephalopoda</taxon>
        <taxon>Coleoidea</taxon>
        <taxon>Octopodiformes</taxon>
        <taxon>Octopoda</taxon>
        <taxon>Incirrata</taxon>
        <taxon>Octopodidae</taxon>
        <taxon>Octopus</taxon>
    </lineage>
</organism>
<name>A0A0L8I817_OCTBM</name>
<evidence type="ECO:0000313" key="8">
    <source>
        <dbReference type="EMBL" id="KOF97623.1"/>
    </source>
</evidence>
<dbReference type="Gene3D" id="2.10.70.80">
    <property type="match status" value="1"/>
</dbReference>
<evidence type="ECO:0000256" key="5">
    <source>
        <dbReference type="SAM" id="Phobius"/>
    </source>
</evidence>
<dbReference type="InterPro" id="IPR006581">
    <property type="entry name" value="VPS10"/>
</dbReference>
<dbReference type="Pfam" id="PF15901">
    <property type="entry name" value="Sortilin_C"/>
    <property type="match status" value="1"/>
</dbReference>
<protein>
    <recommendedName>
        <fullName evidence="7">VPS10 domain-containing protein</fullName>
    </recommendedName>
</protein>
<dbReference type="Gene3D" id="2.130.10.10">
    <property type="entry name" value="YVTN repeat-like/Quinoprotein amine dehydrogenase"/>
    <property type="match status" value="1"/>
</dbReference>
<dbReference type="EMBL" id="KQ416274">
    <property type="protein sequence ID" value="KOF97623.1"/>
    <property type="molecule type" value="Genomic_DNA"/>
</dbReference>
<dbReference type="STRING" id="37653.A0A0L8I817"/>
<dbReference type="PANTHER" id="PTHR12106">
    <property type="entry name" value="SORTILIN RELATED"/>
    <property type="match status" value="1"/>
</dbReference>
<dbReference type="Gene3D" id="3.30.60.270">
    <property type="match status" value="1"/>
</dbReference>